<proteinExistence type="predicted"/>
<evidence type="ECO:0000313" key="2">
    <source>
        <dbReference type="Proteomes" id="UP001054889"/>
    </source>
</evidence>
<dbReference type="PANTHER" id="PTHR11877">
    <property type="entry name" value="HYDROXYMETHYLGLUTARYL-COA SYNTHASE"/>
    <property type="match status" value="1"/>
</dbReference>
<gene>
    <name evidence="1" type="primary">ga22310</name>
    <name evidence="1" type="ORF">PR202_ga22310</name>
</gene>
<dbReference type="GO" id="GO:0030639">
    <property type="term" value="P:polyketide biosynthetic process"/>
    <property type="evidence" value="ECO:0007669"/>
    <property type="project" value="TreeGrafter"/>
</dbReference>
<comment type="caution">
    <text evidence="1">The sequence shown here is derived from an EMBL/GenBank/DDBJ whole genome shotgun (WGS) entry which is preliminary data.</text>
</comment>
<evidence type="ECO:0000313" key="1">
    <source>
        <dbReference type="EMBL" id="GJN04739.1"/>
    </source>
</evidence>
<dbReference type="EMBL" id="BQKI01000011">
    <property type="protein sequence ID" value="GJN04739.1"/>
    <property type="molecule type" value="Genomic_DNA"/>
</dbReference>
<sequence length="95" mass="10277">MLVMQAMFDDRASAVVVGAGADEPLERPLFEMVSTSQSVIPDTSDSPAAGRLTEAGFVFKPSKGMPALVCDNIERCNPGGGQSWTPWRRGCQRWC</sequence>
<accession>A0AAV5D1B8</accession>
<dbReference type="InterPro" id="IPR011141">
    <property type="entry name" value="Polyketide_synthase_type-III"/>
</dbReference>
<dbReference type="InterPro" id="IPR016039">
    <property type="entry name" value="Thiolase-like"/>
</dbReference>
<dbReference type="GO" id="GO:0016747">
    <property type="term" value="F:acyltransferase activity, transferring groups other than amino-acyl groups"/>
    <property type="evidence" value="ECO:0007669"/>
    <property type="project" value="InterPro"/>
</dbReference>
<dbReference type="PANTHER" id="PTHR11877:SF74">
    <property type="entry name" value="TYPE III POLYKETIDE SYNTHASE B"/>
    <property type="match status" value="1"/>
</dbReference>
<dbReference type="AlphaFoldDB" id="A0AAV5D1B8"/>
<organism evidence="1 2">
    <name type="scientific">Eleusine coracana subsp. coracana</name>
    <dbReference type="NCBI Taxonomy" id="191504"/>
    <lineage>
        <taxon>Eukaryota</taxon>
        <taxon>Viridiplantae</taxon>
        <taxon>Streptophyta</taxon>
        <taxon>Embryophyta</taxon>
        <taxon>Tracheophyta</taxon>
        <taxon>Spermatophyta</taxon>
        <taxon>Magnoliopsida</taxon>
        <taxon>Liliopsida</taxon>
        <taxon>Poales</taxon>
        <taxon>Poaceae</taxon>
        <taxon>PACMAD clade</taxon>
        <taxon>Chloridoideae</taxon>
        <taxon>Cynodonteae</taxon>
        <taxon>Eleusininae</taxon>
        <taxon>Eleusine</taxon>
    </lineage>
</organism>
<dbReference type="Gene3D" id="3.40.47.10">
    <property type="match status" value="1"/>
</dbReference>
<name>A0AAV5D1B8_ELECO</name>
<reference evidence="1" key="2">
    <citation type="submission" date="2021-12" db="EMBL/GenBank/DDBJ databases">
        <title>Resequencing data analysis of finger millet.</title>
        <authorList>
            <person name="Hatakeyama M."/>
            <person name="Aluri S."/>
            <person name="Balachadran M.T."/>
            <person name="Sivarajan S.R."/>
            <person name="Poveda L."/>
            <person name="Shimizu-Inatsugi R."/>
            <person name="Schlapbach R."/>
            <person name="Sreeman S.M."/>
            <person name="Shimizu K.K."/>
        </authorList>
    </citation>
    <scope>NUCLEOTIDE SEQUENCE</scope>
</reference>
<protein>
    <submittedName>
        <fullName evidence="1">Uncharacterized protein</fullName>
    </submittedName>
</protein>
<reference evidence="1" key="1">
    <citation type="journal article" date="2018" name="DNA Res.">
        <title>Multiple hybrid de novo genome assembly of finger millet, an orphan allotetraploid crop.</title>
        <authorList>
            <person name="Hatakeyama M."/>
            <person name="Aluri S."/>
            <person name="Balachadran M.T."/>
            <person name="Sivarajan S.R."/>
            <person name="Patrignani A."/>
            <person name="Gruter S."/>
            <person name="Poveda L."/>
            <person name="Shimizu-Inatsugi R."/>
            <person name="Baeten J."/>
            <person name="Francoijs K.J."/>
            <person name="Nataraja K.N."/>
            <person name="Reddy Y.A.N."/>
            <person name="Phadnis S."/>
            <person name="Ravikumar R.L."/>
            <person name="Schlapbach R."/>
            <person name="Sreeman S.M."/>
            <person name="Shimizu K.K."/>
        </authorList>
    </citation>
    <scope>NUCLEOTIDE SEQUENCE</scope>
</reference>
<keyword evidence="2" id="KW-1185">Reference proteome</keyword>
<dbReference type="Proteomes" id="UP001054889">
    <property type="component" value="Unassembled WGS sequence"/>
</dbReference>